<evidence type="ECO:0000256" key="4">
    <source>
        <dbReference type="ARBA" id="ARBA00022884"/>
    </source>
</evidence>
<dbReference type="GO" id="GO:0003723">
    <property type="term" value="F:RNA binding"/>
    <property type="evidence" value="ECO:0007669"/>
    <property type="project" value="UniProtKB-UniRule"/>
</dbReference>
<evidence type="ECO:0000256" key="3">
    <source>
        <dbReference type="ARBA" id="ARBA00022691"/>
    </source>
</evidence>
<dbReference type="AlphaFoldDB" id="A0AAW2H9F7"/>
<feature type="binding site" evidence="5">
    <location>
        <position position="225"/>
    </location>
    <ligand>
        <name>S-adenosyl-L-methionine</name>
        <dbReference type="ChEBI" id="CHEBI:59789"/>
    </ligand>
</feature>
<comment type="similarity">
    <text evidence="5">Belongs to the class I-like SAM-binding methyltransferase superfamily. RsmB/NOP family.</text>
</comment>
<dbReference type="PANTHER" id="PTHR22807:SF4">
    <property type="entry name" value="28S RRNA (CYTOSINE-C(5))-METHYLTRANSFERASE"/>
    <property type="match status" value="1"/>
</dbReference>
<name>A0AAW2H9F7_9NEOP</name>
<gene>
    <name evidence="7" type="ORF">PYX00_011895</name>
</gene>
<evidence type="ECO:0000256" key="2">
    <source>
        <dbReference type="ARBA" id="ARBA00022679"/>
    </source>
</evidence>
<feature type="domain" description="SAM-dependent MTase RsmB/NOP-type" evidence="6">
    <location>
        <begin position="60"/>
        <end position="338"/>
    </location>
</feature>
<evidence type="ECO:0000256" key="5">
    <source>
        <dbReference type="PROSITE-ProRule" id="PRU01023"/>
    </source>
</evidence>
<dbReference type="EMBL" id="JARGDH010000006">
    <property type="protein sequence ID" value="KAL0266178.1"/>
    <property type="molecule type" value="Genomic_DNA"/>
</dbReference>
<dbReference type="PRINTS" id="PR02008">
    <property type="entry name" value="RCMTFAMILY"/>
</dbReference>
<dbReference type="Pfam" id="PF01189">
    <property type="entry name" value="Methyltr_RsmB-F"/>
    <property type="match status" value="1"/>
</dbReference>
<dbReference type="PROSITE" id="PS51686">
    <property type="entry name" value="SAM_MT_RSMB_NOP"/>
    <property type="match status" value="1"/>
</dbReference>
<feature type="active site" description="Nucleophile" evidence="5">
    <location>
        <position position="272"/>
    </location>
</feature>
<keyword evidence="3 5" id="KW-0949">S-adenosyl-L-methionine</keyword>
<keyword evidence="2 5" id="KW-0808">Transferase</keyword>
<dbReference type="Gene3D" id="3.40.50.150">
    <property type="entry name" value="Vaccinia Virus protein VP39"/>
    <property type="match status" value="1"/>
</dbReference>
<dbReference type="SUPFAM" id="SSF53335">
    <property type="entry name" value="S-adenosyl-L-methionine-dependent methyltransferases"/>
    <property type="match status" value="1"/>
</dbReference>
<organism evidence="7">
    <name type="scientific">Menopon gallinae</name>
    <name type="common">poultry shaft louse</name>
    <dbReference type="NCBI Taxonomy" id="328185"/>
    <lineage>
        <taxon>Eukaryota</taxon>
        <taxon>Metazoa</taxon>
        <taxon>Ecdysozoa</taxon>
        <taxon>Arthropoda</taxon>
        <taxon>Hexapoda</taxon>
        <taxon>Insecta</taxon>
        <taxon>Pterygota</taxon>
        <taxon>Neoptera</taxon>
        <taxon>Paraneoptera</taxon>
        <taxon>Psocodea</taxon>
        <taxon>Troctomorpha</taxon>
        <taxon>Phthiraptera</taxon>
        <taxon>Amblycera</taxon>
        <taxon>Menoponidae</taxon>
        <taxon>Menopon</taxon>
    </lineage>
</organism>
<sequence length="341" mass="38187">MKREDFYRKCGSLLRSVMHRRASVASACLGMKNPKPYYAILHGVVRNYAYLEEMLRGRGCIVLSSAELAGARRSMLARGPPQKTFIRVNTLKCTSASDLDLNIIQTAVPDVFELAEKFDHRCPLYNEGMYFVQNLSSCIPAFVLGPPQNSVVMDTCAAPGNKTTHLSAIMKNTGRVYAVERSRGRFATLQSMVGKSGATNVVPINSDFLKLDPEDFGDVEYALVDPSCSGSGIHRVYERDDARLRDLQNVQVRIITKLAQFRNLRRFVYSTCSVHTEENEDVVAKVLETCKDFELGVIGDFWSTRGDTKYHFSENVIRSYPDSSLGTIGFFASLFVRKQAQ</sequence>
<keyword evidence="4 5" id="KW-0694">RNA-binding</keyword>
<dbReference type="InterPro" id="IPR029063">
    <property type="entry name" value="SAM-dependent_MTases_sf"/>
</dbReference>
<dbReference type="GO" id="GO:0008173">
    <property type="term" value="F:RNA methyltransferase activity"/>
    <property type="evidence" value="ECO:0007669"/>
    <property type="project" value="InterPro"/>
</dbReference>
<evidence type="ECO:0000256" key="1">
    <source>
        <dbReference type="ARBA" id="ARBA00022603"/>
    </source>
</evidence>
<dbReference type="CDD" id="cd02440">
    <property type="entry name" value="AdoMet_MTases"/>
    <property type="match status" value="1"/>
</dbReference>
<evidence type="ECO:0000313" key="7">
    <source>
        <dbReference type="EMBL" id="KAL0266178.1"/>
    </source>
</evidence>
<reference evidence="7" key="1">
    <citation type="journal article" date="2024" name="Gigascience">
        <title>Chromosome-level genome of the poultry shaft louse Menopon gallinae provides insight into the host-switching and adaptive evolution of parasitic lice.</title>
        <authorList>
            <person name="Xu Y."/>
            <person name="Ma L."/>
            <person name="Liu S."/>
            <person name="Liang Y."/>
            <person name="Liu Q."/>
            <person name="He Z."/>
            <person name="Tian L."/>
            <person name="Duan Y."/>
            <person name="Cai W."/>
            <person name="Li H."/>
            <person name="Song F."/>
        </authorList>
    </citation>
    <scope>NUCLEOTIDE SEQUENCE</scope>
    <source>
        <strain evidence="7">Cailab_2023a</strain>
    </source>
</reference>
<protein>
    <recommendedName>
        <fullName evidence="6">SAM-dependent MTase RsmB/NOP-type domain-containing protein</fullName>
    </recommendedName>
</protein>
<dbReference type="InterPro" id="IPR023267">
    <property type="entry name" value="RCMT"/>
</dbReference>
<feature type="binding site" evidence="5">
    <location>
        <position position="180"/>
    </location>
    <ligand>
        <name>S-adenosyl-L-methionine</name>
        <dbReference type="ChEBI" id="CHEBI:59789"/>
    </ligand>
</feature>
<dbReference type="GO" id="GO:0005730">
    <property type="term" value="C:nucleolus"/>
    <property type="evidence" value="ECO:0007669"/>
    <property type="project" value="TreeGrafter"/>
</dbReference>
<proteinExistence type="inferred from homology"/>
<feature type="binding site" evidence="5">
    <location>
        <begin position="156"/>
        <end position="162"/>
    </location>
    <ligand>
        <name>S-adenosyl-L-methionine</name>
        <dbReference type="ChEBI" id="CHEBI:59789"/>
    </ligand>
</feature>
<dbReference type="InterPro" id="IPR001678">
    <property type="entry name" value="MeTrfase_RsmB-F_NOP2_dom"/>
</dbReference>
<feature type="binding site" evidence="5">
    <location>
        <position position="207"/>
    </location>
    <ligand>
        <name>S-adenosyl-L-methionine</name>
        <dbReference type="ChEBI" id="CHEBI:59789"/>
    </ligand>
</feature>
<keyword evidence="1 5" id="KW-0489">Methyltransferase</keyword>
<accession>A0AAW2H9F7</accession>
<dbReference type="GO" id="GO:0070475">
    <property type="term" value="P:rRNA base methylation"/>
    <property type="evidence" value="ECO:0007669"/>
    <property type="project" value="TreeGrafter"/>
</dbReference>
<dbReference type="PANTHER" id="PTHR22807">
    <property type="entry name" value="NOP2 YEAST -RELATED NOL1/NOP2/FMU SUN DOMAIN-CONTAINING"/>
    <property type="match status" value="1"/>
</dbReference>
<evidence type="ECO:0000259" key="6">
    <source>
        <dbReference type="PROSITE" id="PS51686"/>
    </source>
</evidence>
<comment type="caution">
    <text evidence="7">The sequence shown here is derived from an EMBL/GenBank/DDBJ whole genome shotgun (WGS) entry which is preliminary data.</text>
</comment>
<dbReference type="InterPro" id="IPR049560">
    <property type="entry name" value="MeTrfase_RsmB-F_NOP2_cat"/>
</dbReference>